<dbReference type="SMART" id="SM00317">
    <property type="entry name" value="SET"/>
    <property type="match status" value="1"/>
</dbReference>
<dbReference type="Proteomes" id="UP000016935">
    <property type="component" value="Unassembled WGS sequence"/>
</dbReference>
<feature type="chain" id="PRO_5004344378" description="SET domain-containing protein" evidence="1">
    <location>
        <begin position="22"/>
        <end position="463"/>
    </location>
</feature>
<dbReference type="GeneID" id="19404429"/>
<reference evidence="3 4" key="2">
    <citation type="journal article" date="2013" name="PLoS Genet.">
        <title>Comparative genome structure, secondary metabolite, and effector coding capacity across Cochliobolus pathogens.</title>
        <authorList>
            <person name="Condon B.J."/>
            <person name="Leng Y."/>
            <person name="Wu D."/>
            <person name="Bushley K.E."/>
            <person name="Ohm R.A."/>
            <person name="Otillar R."/>
            <person name="Martin J."/>
            <person name="Schackwitz W."/>
            <person name="Grimwood J."/>
            <person name="MohdZainudin N."/>
            <person name="Xue C."/>
            <person name="Wang R."/>
            <person name="Manning V.A."/>
            <person name="Dhillon B."/>
            <person name="Tu Z.J."/>
            <person name="Steffenson B.J."/>
            <person name="Salamov A."/>
            <person name="Sun H."/>
            <person name="Lowry S."/>
            <person name="LaButti K."/>
            <person name="Han J."/>
            <person name="Copeland A."/>
            <person name="Lindquist E."/>
            <person name="Barry K."/>
            <person name="Schmutz J."/>
            <person name="Baker S.E."/>
            <person name="Ciuffetti L.M."/>
            <person name="Grigoriev I.V."/>
            <person name="Zhong S."/>
            <person name="Turgeon B.G."/>
        </authorList>
    </citation>
    <scope>NUCLEOTIDE SEQUENCE [LARGE SCALE GENOMIC DNA]</scope>
    <source>
        <strain evidence="4">28A</strain>
    </source>
</reference>
<feature type="domain" description="SET" evidence="2">
    <location>
        <begin position="158"/>
        <end position="307"/>
    </location>
</feature>
<dbReference type="InterPro" id="IPR001214">
    <property type="entry name" value="SET_dom"/>
</dbReference>
<dbReference type="EMBL" id="KB908548">
    <property type="protein sequence ID" value="EOA88314.1"/>
    <property type="molecule type" value="Genomic_DNA"/>
</dbReference>
<dbReference type="AlphaFoldDB" id="R0KG94"/>
<reference evidence="3 4" key="1">
    <citation type="journal article" date="2012" name="PLoS Pathog.">
        <title>Diverse lifestyles and strategies of plant pathogenesis encoded in the genomes of eighteen Dothideomycetes fungi.</title>
        <authorList>
            <person name="Ohm R.A."/>
            <person name="Feau N."/>
            <person name="Henrissat B."/>
            <person name="Schoch C.L."/>
            <person name="Horwitz B.A."/>
            <person name="Barry K.W."/>
            <person name="Condon B.J."/>
            <person name="Copeland A.C."/>
            <person name="Dhillon B."/>
            <person name="Glaser F."/>
            <person name="Hesse C.N."/>
            <person name="Kosti I."/>
            <person name="LaButti K."/>
            <person name="Lindquist E.A."/>
            <person name="Lucas S."/>
            <person name="Salamov A.A."/>
            <person name="Bradshaw R.E."/>
            <person name="Ciuffetti L."/>
            <person name="Hamelin R.C."/>
            <person name="Kema G.H.J."/>
            <person name="Lawrence C."/>
            <person name="Scott J.A."/>
            <person name="Spatafora J.W."/>
            <person name="Turgeon B.G."/>
            <person name="de Wit P.J.G.M."/>
            <person name="Zhong S."/>
            <person name="Goodwin S.B."/>
            <person name="Grigoriev I.V."/>
        </authorList>
    </citation>
    <scope>NUCLEOTIDE SEQUENCE [LARGE SCALE GENOMIC DNA]</scope>
    <source>
        <strain evidence="4">28A</strain>
    </source>
</reference>
<dbReference type="Pfam" id="PF00856">
    <property type="entry name" value="SET"/>
    <property type="match status" value="1"/>
</dbReference>
<dbReference type="SUPFAM" id="SSF82199">
    <property type="entry name" value="SET domain"/>
    <property type="match status" value="1"/>
</dbReference>
<evidence type="ECO:0000259" key="2">
    <source>
        <dbReference type="PROSITE" id="PS50280"/>
    </source>
</evidence>
<dbReference type="HOGENOM" id="CLU_028281_6_1_1"/>
<evidence type="ECO:0000256" key="1">
    <source>
        <dbReference type="SAM" id="SignalP"/>
    </source>
</evidence>
<feature type="signal peptide" evidence="1">
    <location>
        <begin position="1"/>
        <end position="21"/>
    </location>
</feature>
<dbReference type="STRING" id="671987.R0KG94"/>
<evidence type="ECO:0000313" key="4">
    <source>
        <dbReference type="Proteomes" id="UP000016935"/>
    </source>
</evidence>
<protein>
    <recommendedName>
        <fullName evidence="2">SET domain-containing protein</fullName>
    </recommendedName>
</protein>
<evidence type="ECO:0000313" key="3">
    <source>
        <dbReference type="EMBL" id="EOA88314.1"/>
    </source>
</evidence>
<dbReference type="PANTHER" id="PTHR47332">
    <property type="entry name" value="SET DOMAIN-CONTAINING PROTEIN 5"/>
    <property type="match status" value="1"/>
</dbReference>
<dbReference type="CDD" id="cd20071">
    <property type="entry name" value="SET_SMYD"/>
    <property type="match status" value="1"/>
</dbReference>
<organism evidence="3 4">
    <name type="scientific">Exserohilum turcicum (strain 28A)</name>
    <name type="common">Northern leaf blight fungus</name>
    <name type="synonym">Setosphaeria turcica</name>
    <dbReference type="NCBI Taxonomy" id="671987"/>
    <lineage>
        <taxon>Eukaryota</taxon>
        <taxon>Fungi</taxon>
        <taxon>Dikarya</taxon>
        <taxon>Ascomycota</taxon>
        <taxon>Pezizomycotina</taxon>
        <taxon>Dothideomycetes</taxon>
        <taxon>Pleosporomycetidae</taxon>
        <taxon>Pleosporales</taxon>
        <taxon>Pleosporineae</taxon>
        <taxon>Pleosporaceae</taxon>
        <taxon>Exserohilum</taxon>
    </lineage>
</organism>
<keyword evidence="4" id="KW-1185">Reference proteome</keyword>
<name>R0KG94_EXST2</name>
<dbReference type="OrthoDB" id="1028014at2759"/>
<dbReference type="RefSeq" id="XP_008024120.1">
    <property type="nucleotide sequence ID" value="XM_008025929.1"/>
</dbReference>
<keyword evidence="1" id="KW-0732">Signal</keyword>
<dbReference type="PANTHER" id="PTHR47332:SF6">
    <property type="entry name" value="SET DOMAIN-CONTAINING PROTEIN"/>
    <property type="match status" value="1"/>
</dbReference>
<dbReference type="Gene3D" id="2.170.270.10">
    <property type="entry name" value="SET domain"/>
    <property type="match status" value="1"/>
</dbReference>
<dbReference type="PROSITE" id="PS50280">
    <property type="entry name" value="SET"/>
    <property type="match status" value="1"/>
</dbReference>
<dbReference type="InterPro" id="IPR046341">
    <property type="entry name" value="SET_dom_sf"/>
</dbReference>
<sequence>MYTHIMKSAVGISLLGGVVLASSSSNIKFVAQQPLLQNACPSNSLIHDTNCQPSTQDAWNIPLPNLAPNSTHISPLIHSLQESRKRAQQTKNFPWTYWPECFSLDDENEPFCVFTDTAFAYGRGISIITTQSLAYGMRDKIAFTQPHLFTHLNNYNSPPYYQHEFPNKGRGLIANTTLQRGDLIFSSTPILVTDPDMDDLPEPERLALLYRSIATLPPATQSLFWGLQSDTPTTEPGSDALDTRVTTNNFAVEIDDVAQSIVMPEIAMMNHDCRPNAAYFFDQNTMAQYVHAIRPINPGEEITITYIDNEKPRARRMAKLHLNWGFTCSCSACSVNIAQAADSDARIAQIGQLEKVLDDWTDASGASVSMAELLVSLYQQERLWAGLATAYQYAAETHASFGRKWDAVKYARLSLEYSLLDKGWADPDVAAMKKMAEEPEQTWAWKKRMGLGHAHHHHGHGHE</sequence>
<gene>
    <name evidence="3" type="ORF">SETTUDRAFT_38973</name>
</gene>
<accession>R0KG94</accession>
<proteinExistence type="predicted"/>
<dbReference type="eggNOG" id="KOG2084">
    <property type="taxonomic scope" value="Eukaryota"/>
</dbReference>
<dbReference type="InterPro" id="IPR053185">
    <property type="entry name" value="SET_domain_protein"/>
</dbReference>